<gene>
    <name evidence="1" type="ORF">D6D13_09977</name>
</gene>
<accession>A0A4S9C2N4</accession>
<protein>
    <submittedName>
        <fullName evidence="1">Uncharacterized protein</fullName>
    </submittedName>
</protein>
<dbReference type="EMBL" id="QZAS01000070">
    <property type="protein sequence ID" value="THW99713.1"/>
    <property type="molecule type" value="Genomic_DNA"/>
</dbReference>
<comment type="caution">
    <text evidence="1">The sequence shown here is derived from an EMBL/GenBank/DDBJ whole genome shotgun (WGS) entry which is preliminary data.</text>
</comment>
<sequence>MPYMKKAQEAAVLPKLKFEPACLKILRQYQRMSIFHGISAFSFTDLRFPGIWEAKQEFASTSIERCTGSTTANEEDTALSAIDEQSAEKVQSSTAYNCQSHVITRMLIQDRPWLHGQRSETTAPSDRPTVQNNTLLDTLPWNRKLTRGWLRNPTSSVHLALYQLLQTLTQMC</sequence>
<organism evidence="1">
    <name type="scientific">Aureobasidium pullulans</name>
    <name type="common">Black yeast</name>
    <name type="synonym">Pullularia pullulans</name>
    <dbReference type="NCBI Taxonomy" id="5580"/>
    <lineage>
        <taxon>Eukaryota</taxon>
        <taxon>Fungi</taxon>
        <taxon>Dikarya</taxon>
        <taxon>Ascomycota</taxon>
        <taxon>Pezizomycotina</taxon>
        <taxon>Dothideomycetes</taxon>
        <taxon>Dothideomycetidae</taxon>
        <taxon>Dothideales</taxon>
        <taxon>Saccotheciaceae</taxon>
        <taxon>Aureobasidium</taxon>
    </lineage>
</organism>
<dbReference type="AlphaFoldDB" id="A0A4S9C2N4"/>
<evidence type="ECO:0000313" key="1">
    <source>
        <dbReference type="EMBL" id="THW99713.1"/>
    </source>
</evidence>
<reference evidence="1" key="1">
    <citation type="submission" date="2018-10" db="EMBL/GenBank/DDBJ databases">
        <title>Fifty Aureobasidium pullulans genomes reveal a recombining polyextremotolerant generalist.</title>
        <authorList>
            <person name="Gostincar C."/>
            <person name="Turk M."/>
            <person name="Zajc J."/>
            <person name="Gunde-Cimerman N."/>
        </authorList>
    </citation>
    <scope>NUCLEOTIDE SEQUENCE [LARGE SCALE GENOMIC DNA]</scope>
    <source>
        <strain evidence="1">EXF-10085</strain>
    </source>
</reference>
<proteinExistence type="predicted"/>
<name>A0A4S9C2N4_AURPU</name>